<accession>A0AAU8B8L4</accession>
<organism evidence="1">
    <name type="scientific">Methanobrevibacter smithii tailed virus 1</name>
    <dbReference type="NCBI Taxonomy" id="3148917"/>
    <lineage>
        <taxon>Viruses</taxon>
        <taxon>Duplodnaviria</taxon>
        <taxon>Heunggongvirae</taxon>
        <taxon>Uroviricota</taxon>
        <taxon>Caudoviricetes</taxon>
        <taxon>Methanobavirales</taxon>
        <taxon>Usuviridae</taxon>
        <taxon>Manusuvirus</taxon>
        <taxon>Manusuvirus methanobrevibacteri</taxon>
    </lineage>
</organism>
<dbReference type="GO" id="GO:0003677">
    <property type="term" value="F:DNA binding"/>
    <property type="evidence" value="ECO:0007669"/>
    <property type="project" value="UniProtKB-KW"/>
</dbReference>
<dbReference type="EMBL" id="PP537965">
    <property type="protein sequence ID" value="XCD08704.1"/>
    <property type="molecule type" value="Genomic_DNA"/>
</dbReference>
<name>A0AAU8B8L4_9CAUD</name>
<protein>
    <submittedName>
        <fullName evidence="1">DNA-binding protein</fullName>
    </submittedName>
</protein>
<reference evidence="1" key="1">
    <citation type="submission" date="2024-03" db="EMBL/GenBank/DDBJ databases">
        <title>Archaeal virus exists in stable equilibrium with its dominant human gut methanogen host.</title>
        <authorList>
            <person name="Baquero D.P."/>
            <person name="Medvedeva S."/>
            <person name="Martin-Gallausiaux C."/>
            <person name="Pende N."/>
            <person name="Sartori-Rupp A."/>
            <person name="Tachon S."/>
            <person name="Pedron T."/>
            <person name="Debarbieux L."/>
            <person name="Borrel G."/>
            <person name="Gribaldo S."/>
            <person name="Krupovic M."/>
        </authorList>
    </citation>
    <scope>NUCLEOTIDE SEQUENCE</scope>
</reference>
<keyword evidence="1" id="KW-0238">DNA-binding</keyword>
<proteinExistence type="predicted"/>
<sequence length="113" mass="13155">MERSTIKLEVNLINKIKEIQEINGYKSVNETVKHLLPDGTSTPEEYIQEQPAFTLINKKTVLNVSWNELKQSEVGTQWSNGEKATLIYKDNLGALIRFEDEYGEIYLNYFHFL</sequence>
<evidence type="ECO:0000313" key="1">
    <source>
        <dbReference type="EMBL" id="XCD08704.1"/>
    </source>
</evidence>